<name>A0ABU6P360_9BACI</name>
<dbReference type="RefSeq" id="WP_328015771.1">
    <property type="nucleotide sequence ID" value="NZ_JARTFS010000017.1"/>
</dbReference>
<protein>
    <submittedName>
        <fullName evidence="3">Phosphotransferase</fullName>
    </submittedName>
</protein>
<evidence type="ECO:0000259" key="2">
    <source>
        <dbReference type="Pfam" id="PF01636"/>
    </source>
</evidence>
<dbReference type="Pfam" id="PF01636">
    <property type="entry name" value="APH"/>
    <property type="match status" value="1"/>
</dbReference>
<keyword evidence="4" id="KW-1185">Reference proteome</keyword>
<dbReference type="EMBL" id="JARTFS010000017">
    <property type="protein sequence ID" value="MED4403510.1"/>
    <property type="molecule type" value="Genomic_DNA"/>
</dbReference>
<dbReference type="PANTHER" id="PTHR21064">
    <property type="entry name" value="AMINOGLYCOSIDE PHOSPHOTRANSFERASE DOMAIN-CONTAINING PROTEIN-RELATED"/>
    <property type="match status" value="1"/>
</dbReference>
<dbReference type="Gene3D" id="3.90.1200.10">
    <property type="match status" value="1"/>
</dbReference>
<comment type="caution">
    <text evidence="3">The sequence shown here is derived from an EMBL/GenBank/DDBJ whole genome shotgun (WGS) entry which is preliminary data.</text>
</comment>
<dbReference type="SUPFAM" id="SSF56112">
    <property type="entry name" value="Protein kinase-like (PK-like)"/>
    <property type="match status" value="1"/>
</dbReference>
<evidence type="ECO:0000313" key="3">
    <source>
        <dbReference type="EMBL" id="MED4403510.1"/>
    </source>
</evidence>
<dbReference type="InterPro" id="IPR011009">
    <property type="entry name" value="Kinase-like_dom_sf"/>
</dbReference>
<comment type="similarity">
    <text evidence="1">Belongs to the pseudomonas-type ThrB family.</text>
</comment>
<accession>A0ABU6P360</accession>
<feature type="domain" description="Aminoglycoside phosphotransferase" evidence="2">
    <location>
        <begin position="63"/>
        <end position="314"/>
    </location>
</feature>
<sequence length="384" mass="44285">MGNYNKAELKSHGMGKELVEPDWRKITLEEAEGILEYYPKIGNVKKLTWHSPRPFSSAAIALTDSGYYFLKRHHFAIRDVEAILEEHRFIEHLRNNGLPVSNVVKGESDKTAFTLDEWTYEIHLLGEGDDWYRDAVSWSPFKCKEDAYAAGQALAQMHIAAETFEAPKRKQSPLISSFSIFNSAHPIKQIEEYLKTRPALVKYLDDKRWKDDIQKHILAFHEQLHVDLQKLKPIWTHNDWHASNLLWANVNGKATVKTILDFGLSDKTYAVYDLATAIERNIIEWLELGKKLDCTVHYGALDALLAGYESVRPLSKLESHVLYKILPLVHVEFALSEIDYFYGIIKSEENADLAYNTFLIGHVKWFREPSGQQLLNYLKQRVNA</sequence>
<dbReference type="InterPro" id="IPR002575">
    <property type="entry name" value="Aminoglycoside_PTrfase"/>
</dbReference>
<gene>
    <name evidence="3" type="ORF">P9271_19565</name>
</gene>
<reference evidence="3 4" key="1">
    <citation type="submission" date="2023-03" db="EMBL/GenBank/DDBJ databases">
        <title>Bacillus Genome Sequencing.</title>
        <authorList>
            <person name="Dunlap C."/>
        </authorList>
    </citation>
    <scope>NUCLEOTIDE SEQUENCE [LARGE SCALE GENOMIC DNA]</scope>
    <source>
        <strain evidence="3 4">NRS-1717</strain>
    </source>
</reference>
<dbReference type="InterPro" id="IPR050249">
    <property type="entry name" value="Pseudomonas-type_ThrB"/>
</dbReference>
<evidence type="ECO:0000313" key="4">
    <source>
        <dbReference type="Proteomes" id="UP001342826"/>
    </source>
</evidence>
<dbReference type="PANTHER" id="PTHR21064:SF6">
    <property type="entry name" value="AMINOGLYCOSIDE PHOSPHOTRANSFERASE DOMAIN-CONTAINING PROTEIN"/>
    <property type="match status" value="1"/>
</dbReference>
<evidence type="ECO:0000256" key="1">
    <source>
        <dbReference type="ARBA" id="ARBA00038240"/>
    </source>
</evidence>
<proteinExistence type="inferred from homology"/>
<dbReference type="Proteomes" id="UP001342826">
    <property type="component" value="Unassembled WGS sequence"/>
</dbReference>
<organism evidence="3 4">
    <name type="scientific">Metabacillus fastidiosus</name>
    <dbReference type="NCBI Taxonomy" id="1458"/>
    <lineage>
        <taxon>Bacteria</taxon>
        <taxon>Bacillati</taxon>
        <taxon>Bacillota</taxon>
        <taxon>Bacilli</taxon>
        <taxon>Bacillales</taxon>
        <taxon>Bacillaceae</taxon>
        <taxon>Metabacillus</taxon>
    </lineage>
</organism>